<feature type="signal peptide" evidence="2">
    <location>
        <begin position="1"/>
        <end position="21"/>
    </location>
</feature>
<protein>
    <recommendedName>
        <fullName evidence="5">Extracellular serine-rich protein</fullName>
    </recommendedName>
</protein>
<keyword evidence="2" id="KW-0732">Signal</keyword>
<dbReference type="EMBL" id="CAOQHR010000008">
    <property type="protein sequence ID" value="CAI6338350.1"/>
    <property type="molecule type" value="Genomic_DNA"/>
</dbReference>
<dbReference type="OrthoDB" id="2331100at2759"/>
<feature type="region of interest" description="Disordered" evidence="1">
    <location>
        <begin position="144"/>
        <end position="195"/>
    </location>
</feature>
<dbReference type="InterPro" id="IPR008972">
    <property type="entry name" value="Cupredoxin"/>
</dbReference>
<organism evidence="3 4">
    <name type="scientific">Periconia digitata</name>
    <dbReference type="NCBI Taxonomy" id="1303443"/>
    <lineage>
        <taxon>Eukaryota</taxon>
        <taxon>Fungi</taxon>
        <taxon>Dikarya</taxon>
        <taxon>Ascomycota</taxon>
        <taxon>Pezizomycotina</taxon>
        <taxon>Dothideomycetes</taxon>
        <taxon>Pleosporomycetidae</taxon>
        <taxon>Pleosporales</taxon>
        <taxon>Massarineae</taxon>
        <taxon>Periconiaceae</taxon>
        <taxon>Periconia</taxon>
    </lineage>
</organism>
<sequence>MHATTTAAILALTSFTALTQAAVHTVDVGESGLTFSPQTLNPAVGDTVVFKLYPQHNVVSGSFSSPCLPSEGGNSSFFSGPFSNTENGAKKFVVNVTSTQPVYYYCAVQKHCQQGMVGGWNLPSSGDDIKAYASAASSASSASAPSALSGGQLQDDSQLASVTASPSSSSPSTTGASSTSGSATTSAGGAANTSNAADVMNVPGAMAVGMGVAAMFL</sequence>
<feature type="compositionally biased region" description="Low complexity" evidence="1">
    <location>
        <begin position="160"/>
        <end position="195"/>
    </location>
</feature>
<dbReference type="PANTHER" id="PTHR34883:SF15">
    <property type="entry name" value="EXTRACELLULAR SERINE-RICH PROTEIN"/>
    <property type="match status" value="1"/>
</dbReference>
<evidence type="ECO:0000256" key="1">
    <source>
        <dbReference type="SAM" id="MobiDB-lite"/>
    </source>
</evidence>
<dbReference type="Gene3D" id="2.60.40.420">
    <property type="entry name" value="Cupredoxins - blue copper proteins"/>
    <property type="match status" value="1"/>
</dbReference>
<dbReference type="CDD" id="cd00920">
    <property type="entry name" value="Cupredoxin"/>
    <property type="match status" value="1"/>
</dbReference>
<evidence type="ECO:0008006" key="5">
    <source>
        <dbReference type="Google" id="ProtNLM"/>
    </source>
</evidence>
<name>A0A9W4ULU8_9PLEO</name>
<comment type="caution">
    <text evidence="3">The sequence shown here is derived from an EMBL/GenBank/DDBJ whole genome shotgun (WGS) entry which is preliminary data.</text>
</comment>
<accession>A0A9W4ULU8</accession>
<reference evidence="3" key="1">
    <citation type="submission" date="2023-01" db="EMBL/GenBank/DDBJ databases">
        <authorList>
            <person name="Van Ghelder C."/>
            <person name="Rancurel C."/>
        </authorList>
    </citation>
    <scope>NUCLEOTIDE SEQUENCE</scope>
    <source>
        <strain evidence="3">CNCM I-4278</strain>
    </source>
</reference>
<evidence type="ECO:0000313" key="3">
    <source>
        <dbReference type="EMBL" id="CAI6338350.1"/>
    </source>
</evidence>
<keyword evidence="4" id="KW-1185">Reference proteome</keyword>
<dbReference type="Proteomes" id="UP001152607">
    <property type="component" value="Unassembled WGS sequence"/>
</dbReference>
<feature type="chain" id="PRO_5040908025" description="Extracellular serine-rich protein" evidence="2">
    <location>
        <begin position="22"/>
        <end position="217"/>
    </location>
</feature>
<gene>
    <name evidence="3" type="ORF">PDIGIT_LOCUS11478</name>
</gene>
<dbReference type="InterPro" id="IPR052953">
    <property type="entry name" value="Ser-rich/MCO-related"/>
</dbReference>
<dbReference type="AlphaFoldDB" id="A0A9W4ULU8"/>
<evidence type="ECO:0000313" key="4">
    <source>
        <dbReference type="Proteomes" id="UP001152607"/>
    </source>
</evidence>
<proteinExistence type="predicted"/>
<dbReference type="SUPFAM" id="SSF49503">
    <property type="entry name" value="Cupredoxins"/>
    <property type="match status" value="1"/>
</dbReference>
<evidence type="ECO:0000256" key="2">
    <source>
        <dbReference type="SAM" id="SignalP"/>
    </source>
</evidence>
<dbReference type="PANTHER" id="PTHR34883">
    <property type="entry name" value="SERINE-RICH PROTEIN, PUTATIVE-RELATED-RELATED"/>
    <property type="match status" value="1"/>
</dbReference>